<name>A0A2S6HLE8_9GAMM</name>
<evidence type="ECO:0000313" key="1">
    <source>
        <dbReference type="EMBL" id="PPK78173.1"/>
    </source>
</evidence>
<dbReference type="Proteomes" id="UP000240010">
    <property type="component" value="Unassembled WGS sequence"/>
</dbReference>
<dbReference type="RefSeq" id="WP_146086191.1">
    <property type="nucleotide sequence ID" value="NZ_PTIZ01000001.1"/>
</dbReference>
<dbReference type="AlphaFoldDB" id="A0A2S6HLE8"/>
<sequence>MTAMKKGAAAIPAAEVQAALELILASSVFVNAPRMRRLLRFLGEKAIFGAAQDASEYFIGIEVFDRDPSAYSAGKDPVVRVQVGRLREKLKTYYATLGAGSDIEILIPTGSYRPVIQRKSVVEIDSTQCGMLALHPFKCISHHQDAVHFTQGLNEELMHQLFKAFGKIIVTHSFFISGDADHESWILKDISNAGVKHLLEGSIQIDEERLRASIRLVDVSAGCIDWTEQFDRRVFFAISHQEELASSICRALKRFFCHQ</sequence>
<protein>
    <submittedName>
        <fullName evidence="1">TolB-like protein</fullName>
    </submittedName>
</protein>
<comment type="caution">
    <text evidence="1">The sequence shown here is derived from an EMBL/GenBank/DDBJ whole genome shotgun (WGS) entry which is preliminary data.</text>
</comment>
<accession>A0A2S6HLE8</accession>
<dbReference type="EMBL" id="PTIZ01000001">
    <property type="protein sequence ID" value="PPK78173.1"/>
    <property type="molecule type" value="Genomic_DNA"/>
</dbReference>
<proteinExistence type="predicted"/>
<evidence type="ECO:0000313" key="2">
    <source>
        <dbReference type="Proteomes" id="UP000240010"/>
    </source>
</evidence>
<reference evidence="1 2" key="1">
    <citation type="submission" date="2018-02" db="EMBL/GenBank/DDBJ databases">
        <title>Subsurface microbial communities from deep shales in Ohio and West Virginia, USA.</title>
        <authorList>
            <person name="Wrighton K."/>
        </authorList>
    </citation>
    <scope>NUCLEOTIDE SEQUENCE [LARGE SCALE GENOMIC DNA]</scope>
    <source>
        <strain evidence="1 2">OWC-DMM</strain>
    </source>
</reference>
<gene>
    <name evidence="1" type="ORF">B0F87_101555</name>
</gene>
<organism evidence="1 2">
    <name type="scientific">Methylobacter tundripaludum</name>
    <dbReference type="NCBI Taxonomy" id="173365"/>
    <lineage>
        <taxon>Bacteria</taxon>
        <taxon>Pseudomonadati</taxon>
        <taxon>Pseudomonadota</taxon>
        <taxon>Gammaproteobacteria</taxon>
        <taxon>Methylococcales</taxon>
        <taxon>Methylococcaceae</taxon>
        <taxon>Methylobacter</taxon>
    </lineage>
</organism>